<dbReference type="RefSeq" id="WP_340274204.1">
    <property type="nucleotide sequence ID" value="NZ_JBAKIA010000005.1"/>
</dbReference>
<evidence type="ECO:0000313" key="2">
    <source>
        <dbReference type="Proteomes" id="UP001385499"/>
    </source>
</evidence>
<comment type="caution">
    <text evidence="1">The sequence shown here is derived from an EMBL/GenBank/DDBJ whole genome shotgun (WGS) entry which is preliminary data.</text>
</comment>
<gene>
    <name evidence="1" type="ORF">V6575_10190</name>
</gene>
<evidence type="ECO:0000313" key="1">
    <source>
        <dbReference type="EMBL" id="MEJ8474458.1"/>
    </source>
</evidence>
<accession>A0ABU8TJX8</accession>
<organism evidence="1 2">
    <name type="scientific">Roseibium algae</name>
    <dbReference type="NCBI Taxonomy" id="3123038"/>
    <lineage>
        <taxon>Bacteria</taxon>
        <taxon>Pseudomonadati</taxon>
        <taxon>Pseudomonadota</taxon>
        <taxon>Alphaproteobacteria</taxon>
        <taxon>Hyphomicrobiales</taxon>
        <taxon>Stappiaceae</taxon>
        <taxon>Roseibium</taxon>
    </lineage>
</organism>
<name>A0ABU8TJX8_9HYPH</name>
<dbReference type="Proteomes" id="UP001385499">
    <property type="component" value="Unassembled WGS sequence"/>
</dbReference>
<dbReference type="EMBL" id="JBAKIA010000005">
    <property type="protein sequence ID" value="MEJ8474458.1"/>
    <property type="molecule type" value="Genomic_DNA"/>
</dbReference>
<reference evidence="1 2" key="1">
    <citation type="submission" date="2024-02" db="EMBL/GenBank/DDBJ databases">
        <title>Roseibium algae sp. nov., isolated from marine alga (Grateloupia sp.), showing potential in myo-inositol conversion.</title>
        <authorList>
            <person name="Wang Y."/>
        </authorList>
    </citation>
    <scope>NUCLEOTIDE SEQUENCE [LARGE SCALE GENOMIC DNA]</scope>
    <source>
        <strain evidence="1 2">H3510</strain>
    </source>
</reference>
<sequence>MSLCRIAVRRACVLALKGRTLAGDNVLDSEIGAVEIDHLGNLAVSGKGRFIAVYTDQATGSNDGQGSLYDNGKLLLRIEFGITEQMLIDEDDPDNPGQTIRSVVPGIPFTSSAAETYLDLLGAQIVRALSDPKSAPADIFRGLFQGSIQIDRRRESDGEGQAVAAQQIALTGVLLPDPITEDDAPDGGPFSRLLALLEAGSGDDQRVAGLMRSELKASGEAWEQAQERLGLTNAALLGLAGDTAQSEQPIASVVLDIPGRQGEFVSGGA</sequence>
<proteinExistence type="predicted"/>
<protein>
    <submittedName>
        <fullName evidence="1">Uncharacterized protein</fullName>
    </submittedName>
</protein>
<keyword evidence="2" id="KW-1185">Reference proteome</keyword>